<dbReference type="CDD" id="cd16017">
    <property type="entry name" value="LptA"/>
    <property type="match status" value="1"/>
</dbReference>
<dbReference type="GO" id="GO:0009244">
    <property type="term" value="P:lipopolysaccharide core region biosynthetic process"/>
    <property type="evidence" value="ECO:0007669"/>
    <property type="project" value="TreeGrafter"/>
</dbReference>
<evidence type="ECO:0000256" key="4">
    <source>
        <dbReference type="ARBA" id="ARBA00022692"/>
    </source>
</evidence>
<reference evidence="8" key="1">
    <citation type="journal article" name="Emerg. Infect. Dis.">
        <title>Two cases of a newly characterized neisseria species.</title>
        <authorList>
            <person name="Mustapha M."/>
            <person name="Lemos A.P.S."/>
            <person name="Harrison L.H."/>
            <person name="Vantyne D."/>
            <person name="Sacchi C.T."/>
        </authorList>
    </citation>
    <scope>NUCLEOTIDE SEQUENCE</scope>
    <source>
        <strain evidence="8">N.95.16</strain>
    </source>
</reference>
<keyword evidence="4" id="KW-0812">Transmembrane</keyword>
<evidence type="ECO:0000313" key="8">
    <source>
        <dbReference type="EMBL" id="MRN38864.1"/>
    </source>
</evidence>
<name>A0A5Q3S380_9NEIS</name>
<comment type="subcellular location">
    <subcellularLocation>
        <location evidence="1">Cell membrane</location>
        <topology evidence="1">Multi-pass membrane protein</topology>
    </subcellularLocation>
</comment>
<evidence type="ECO:0000256" key="7">
    <source>
        <dbReference type="ARBA" id="ARBA00038481"/>
    </source>
</evidence>
<evidence type="ECO:0000256" key="5">
    <source>
        <dbReference type="ARBA" id="ARBA00022989"/>
    </source>
</evidence>
<keyword evidence="6" id="KW-0472">Membrane</keyword>
<comment type="caution">
    <text evidence="8">The sequence shown here is derived from an EMBL/GenBank/DDBJ whole genome shotgun (WGS) entry which is preliminary data.</text>
</comment>
<proteinExistence type="inferred from homology"/>
<dbReference type="InterPro" id="IPR040423">
    <property type="entry name" value="PEA_transferase"/>
</dbReference>
<keyword evidence="3 8" id="KW-0808">Transferase</keyword>
<dbReference type="Pfam" id="PF00884">
    <property type="entry name" value="Sulfatase"/>
    <property type="match status" value="1"/>
</dbReference>
<dbReference type="PANTHER" id="PTHR30443">
    <property type="entry name" value="INNER MEMBRANE PROTEIN"/>
    <property type="match status" value="1"/>
</dbReference>
<evidence type="ECO:0000256" key="1">
    <source>
        <dbReference type="ARBA" id="ARBA00004651"/>
    </source>
</evidence>
<keyword evidence="8" id="KW-0378">Hydrolase</keyword>
<evidence type="ECO:0000313" key="9">
    <source>
        <dbReference type="Proteomes" id="UP000486297"/>
    </source>
</evidence>
<protein>
    <submittedName>
        <fullName evidence="8">Sulfatase-like hydrolase/transferase</fullName>
    </submittedName>
</protein>
<dbReference type="PANTHER" id="PTHR30443:SF4">
    <property type="entry name" value="PHOSPHOETHANOLAMINE TRANSFERASE OPGE-RELATED"/>
    <property type="match status" value="1"/>
</dbReference>
<dbReference type="InterPro" id="IPR000917">
    <property type="entry name" value="Sulfatase_N"/>
</dbReference>
<accession>A0A5Q3S380</accession>
<dbReference type="InterPro" id="IPR058130">
    <property type="entry name" value="PEA_transf_C"/>
</dbReference>
<keyword evidence="5" id="KW-1133">Transmembrane helix</keyword>
<evidence type="ECO:0000256" key="6">
    <source>
        <dbReference type="ARBA" id="ARBA00023136"/>
    </source>
</evidence>
<dbReference type="EMBL" id="WJXO01000001">
    <property type="protein sequence ID" value="MRN38864.1"/>
    <property type="molecule type" value="Genomic_DNA"/>
</dbReference>
<evidence type="ECO:0000256" key="2">
    <source>
        <dbReference type="ARBA" id="ARBA00022475"/>
    </source>
</evidence>
<dbReference type="GO" id="GO:0005886">
    <property type="term" value="C:plasma membrane"/>
    <property type="evidence" value="ECO:0007669"/>
    <property type="project" value="UniProtKB-SubCell"/>
</dbReference>
<sequence length="386" mass="44384">MILFSIFILLVLHKPTTTTLKRHQPFNLNNTLVSNIHFYIKTFQAIKQYQDEMAQAKHFLSDETVWKIKNVHPHYQNYVLIIGESVRADYLSPYGFPIDTSPYLKHVNGLILDNFIAPSPNTQLSLTRMLHLTHENQAIFSNNIISLANAAGFQTYWFSTQPTGQDADTAASRVGIQAKYTKFYEPNAPRAEIGKFSDMIVLDDFKTTLANYQKSKQPSLYVFHINGSHPDFCKRLIQPVSETFKSKEMSCYLETLKQTDKLIEEITKALQATGSYSLIYLSDHGLAHINKNSANVTLTNSPKQKQAYHVPFIRISSDDTHQSRQQAARSGFYFIHGFAEWLGIDEPKLKLPYRFFSEEPTNEIKVFDWEKIIPYNRLEDDVSLKP</sequence>
<keyword evidence="9" id="KW-1185">Reference proteome</keyword>
<gene>
    <name evidence="8" type="ORF">GJU80_10355</name>
</gene>
<dbReference type="GO" id="GO:0016787">
    <property type="term" value="F:hydrolase activity"/>
    <property type="evidence" value="ECO:0007669"/>
    <property type="project" value="UniProtKB-KW"/>
</dbReference>
<dbReference type="Gene3D" id="3.40.720.10">
    <property type="entry name" value="Alkaline Phosphatase, subunit A"/>
    <property type="match status" value="1"/>
</dbReference>
<dbReference type="SUPFAM" id="SSF53649">
    <property type="entry name" value="Alkaline phosphatase-like"/>
    <property type="match status" value="1"/>
</dbReference>
<comment type="similarity">
    <text evidence="7">Belongs to the phosphoethanolamine transferase family.</text>
</comment>
<evidence type="ECO:0000256" key="3">
    <source>
        <dbReference type="ARBA" id="ARBA00022679"/>
    </source>
</evidence>
<dbReference type="Proteomes" id="UP000486297">
    <property type="component" value="Unassembled WGS sequence"/>
</dbReference>
<dbReference type="AlphaFoldDB" id="A0A5Q3S380"/>
<organism evidence="8 9">
    <name type="scientific">Neisseria brasiliensis</name>
    <dbReference type="NCBI Taxonomy" id="2666100"/>
    <lineage>
        <taxon>Bacteria</taxon>
        <taxon>Pseudomonadati</taxon>
        <taxon>Pseudomonadota</taxon>
        <taxon>Betaproteobacteria</taxon>
        <taxon>Neisseriales</taxon>
        <taxon>Neisseriaceae</taxon>
        <taxon>Neisseria</taxon>
    </lineage>
</organism>
<dbReference type="InterPro" id="IPR017850">
    <property type="entry name" value="Alkaline_phosphatase_core_sf"/>
</dbReference>
<dbReference type="GO" id="GO:0016776">
    <property type="term" value="F:phosphotransferase activity, phosphate group as acceptor"/>
    <property type="evidence" value="ECO:0007669"/>
    <property type="project" value="TreeGrafter"/>
</dbReference>
<keyword evidence="2" id="KW-1003">Cell membrane</keyword>